<keyword evidence="3" id="KW-1185">Reference proteome</keyword>
<feature type="transmembrane region" description="Helical" evidence="1">
    <location>
        <begin position="80"/>
        <end position="99"/>
    </location>
</feature>
<feature type="transmembrane region" description="Helical" evidence="1">
    <location>
        <begin position="49"/>
        <end position="68"/>
    </location>
</feature>
<feature type="transmembrane region" description="Helical" evidence="1">
    <location>
        <begin position="209"/>
        <end position="229"/>
    </location>
</feature>
<reference evidence="2 3" key="1">
    <citation type="journal article" date="2015" name="Stand. Genomic Sci.">
        <title>Genomic Encyclopedia of Bacterial and Archaeal Type Strains, Phase III: the genomes of soil and plant-associated and newly described type strains.</title>
        <authorList>
            <person name="Whitman W.B."/>
            <person name="Woyke T."/>
            <person name="Klenk H.P."/>
            <person name="Zhou Y."/>
            <person name="Lilburn T.G."/>
            <person name="Beck B.J."/>
            <person name="De Vos P."/>
            <person name="Vandamme P."/>
            <person name="Eisen J.A."/>
            <person name="Garrity G."/>
            <person name="Hugenholtz P."/>
            <person name="Kyrpides N.C."/>
        </authorList>
    </citation>
    <scope>NUCLEOTIDE SEQUENCE [LARGE SCALE GENOMIC DNA]</scope>
    <source>
        <strain evidence="2 3">CV53</strain>
    </source>
</reference>
<keyword evidence="1" id="KW-0472">Membrane</keyword>
<proteinExistence type="predicted"/>
<keyword evidence="1" id="KW-0812">Transmembrane</keyword>
<name>A0A4V6NKT1_9BACI</name>
<protein>
    <submittedName>
        <fullName evidence="2">Putative integral membrane protein (TIGR02206 family)</fullName>
    </submittedName>
</protein>
<keyword evidence="1" id="KW-1133">Transmembrane helix</keyword>
<dbReference type="InterPro" id="IPR011737">
    <property type="entry name" value="CHP02206_TP0381"/>
</dbReference>
<sequence>MKWFGGTNLGYGFEMFSSSHFAMLGIFFAVSFAIFKYQETLKRLSLRKLEIGLAISLIIWEAGYHSWLYMNGLWKLRHSIPAELCNISLFLTILLLLTGRKLLFELLFFTAILGASQALATPVLYYDFPHFRFFHFFWTHMLMIWAVLYYMWVKGIRPTWSSVKKAVIFLNLLVPFVMLLNELVGGNYMFLSHKPKTASLLDFLGPHPWYILTLETIFIASSLLIWWIFRDRKI</sequence>
<gene>
    <name evidence="2" type="ORF">EV146_102259</name>
</gene>
<dbReference type="AlphaFoldDB" id="A0A4V6NKT1"/>
<evidence type="ECO:0000256" key="1">
    <source>
        <dbReference type="SAM" id="Phobius"/>
    </source>
</evidence>
<evidence type="ECO:0000313" key="2">
    <source>
        <dbReference type="EMBL" id="TCN27310.1"/>
    </source>
</evidence>
<dbReference type="RefSeq" id="WP_132001995.1">
    <property type="nucleotide sequence ID" value="NZ_JABUHM010000001.1"/>
</dbReference>
<feature type="transmembrane region" description="Helical" evidence="1">
    <location>
        <begin position="106"/>
        <end position="126"/>
    </location>
</feature>
<dbReference type="NCBIfam" id="TIGR02206">
    <property type="entry name" value="intg_mem_TP0381"/>
    <property type="match status" value="1"/>
</dbReference>
<evidence type="ECO:0000313" key="3">
    <source>
        <dbReference type="Proteomes" id="UP000295689"/>
    </source>
</evidence>
<dbReference type="EMBL" id="SLVV01000002">
    <property type="protein sequence ID" value="TCN27310.1"/>
    <property type="molecule type" value="Genomic_DNA"/>
</dbReference>
<dbReference type="Proteomes" id="UP000295689">
    <property type="component" value="Unassembled WGS sequence"/>
</dbReference>
<feature type="transmembrane region" description="Helical" evidence="1">
    <location>
        <begin position="20"/>
        <end position="37"/>
    </location>
</feature>
<feature type="transmembrane region" description="Helical" evidence="1">
    <location>
        <begin position="165"/>
        <end position="189"/>
    </location>
</feature>
<accession>A0A4V6NKT1</accession>
<organism evidence="2 3">
    <name type="scientific">Mesobacillus foraminis</name>
    <dbReference type="NCBI Taxonomy" id="279826"/>
    <lineage>
        <taxon>Bacteria</taxon>
        <taxon>Bacillati</taxon>
        <taxon>Bacillota</taxon>
        <taxon>Bacilli</taxon>
        <taxon>Bacillales</taxon>
        <taxon>Bacillaceae</taxon>
        <taxon>Mesobacillus</taxon>
    </lineage>
</organism>
<feature type="transmembrane region" description="Helical" evidence="1">
    <location>
        <begin position="132"/>
        <end position="153"/>
    </location>
</feature>
<dbReference type="Pfam" id="PF14808">
    <property type="entry name" value="TMEM164"/>
    <property type="match status" value="1"/>
</dbReference>
<comment type="caution">
    <text evidence="2">The sequence shown here is derived from an EMBL/GenBank/DDBJ whole genome shotgun (WGS) entry which is preliminary data.</text>
</comment>